<name>A0A9Q0QPD6_9MAGN</name>
<dbReference type="GO" id="GO:0003677">
    <property type="term" value="F:DNA binding"/>
    <property type="evidence" value="ECO:0007669"/>
    <property type="project" value="UniProtKB-KW"/>
</dbReference>
<dbReference type="Gene3D" id="1.20.5.170">
    <property type="match status" value="1"/>
</dbReference>
<dbReference type="CDD" id="cd14707">
    <property type="entry name" value="bZIP_plant_BZIP46"/>
    <property type="match status" value="1"/>
</dbReference>
<dbReference type="InterPro" id="IPR004827">
    <property type="entry name" value="bZIP"/>
</dbReference>
<evidence type="ECO:0000256" key="5">
    <source>
        <dbReference type="SAM" id="MobiDB-lite"/>
    </source>
</evidence>
<evidence type="ECO:0000256" key="2">
    <source>
        <dbReference type="ARBA" id="ARBA00023125"/>
    </source>
</evidence>
<keyword evidence="8" id="KW-1185">Reference proteome</keyword>
<dbReference type="InterPro" id="IPR046347">
    <property type="entry name" value="bZIP_sf"/>
</dbReference>
<keyword evidence="4" id="KW-0175">Coiled coil</keyword>
<feature type="region of interest" description="Disordered" evidence="5">
    <location>
        <begin position="1"/>
        <end position="44"/>
    </location>
</feature>
<feature type="compositionally biased region" description="Pro residues" evidence="5">
    <location>
        <begin position="125"/>
        <end position="134"/>
    </location>
</feature>
<feature type="domain" description="BZIP" evidence="6">
    <location>
        <begin position="210"/>
        <end position="225"/>
    </location>
</feature>
<proteinExistence type="predicted"/>
<dbReference type="InterPro" id="IPR043452">
    <property type="entry name" value="BZIP46-like"/>
</dbReference>
<reference evidence="7" key="1">
    <citation type="journal article" date="2023" name="Plant J.">
        <title>The genome of the king protea, Protea cynaroides.</title>
        <authorList>
            <person name="Chang J."/>
            <person name="Duong T.A."/>
            <person name="Schoeman C."/>
            <person name="Ma X."/>
            <person name="Roodt D."/>
            <person name="Barker N."/>
            <person name="Li Z."/>
            <person name="Van de Peer Y."/>
            <person name="Mizrachi E."/>
        </authorList>
    </citation>
    <scope>NUCLEOTIDE SEQUENCE</scope>
    <source>
        <tissue evidence="7">Young leaves</tissue>
    </source>
</reference>
<keyword evidence="2" id="KW-0238">DNA-binding</keyword>
<evidence type="ECO:0000256" key="4">
    <source>
        <dbReference type="SAM" id="Coils"/>
    </source>
</evidence>
<organism evidence="7 8">
    <name type="scientific">Protea cynaroides</name>
    <dbReference type="NCBI Taxonomy" id="273540"/>
    <lineage>
        <taxon>Eukaryota</taxon>
        <taxon>Viridiplantae</taxon>
        <taxon>Streptophyta</taxon>
        <taxon>Embryophyta</taxon>
        <taxon>Tracheophyta</taxon>
        <taxon>Spermatophyta</taxon>
        <taxon>Magnoliopsida</taxon>
        <taxon>Proteales</taxon>
        <taxon>Proteaceae</taxon>
        <taxon>Protea</taxon>
    </lineage>
</organism>
<dbReference type="OrthoDB" id="644067at2759"/>
<comment type="caution">
    <text evidence="7">The sequence shown here is derived from an EMBL/GenBank/DDBJ whole genome shotgun (WGS) entry which is preliminary data.</text>
</comment>
<dbReference type="AlphaFoldDB" id="A0A9Q0QPD6"/>
<dbReference type="GO" id="GO:0005634">
    <property type="term" value="C:nucleus"/>
    <property type="evidence" value="ECO:0007669"/>
    <property type="project" value="UniProtKB-SubCell"/>
</dbReference>
<comment type="subcellular location">
    <subcellularLocation>
        <location evidence="1">Nucleus</location>
    </subcellularLocation>
</comment>
<dbReference type="GO" id="GO:0045893">
    <property type="term" value="P:positive regulation of DNA-templated transcription"/>
    <property type="evidence" value="ECO:0007669"/>
    <property type="project" value="InterPro"/>
</dbReference>
<protein>
    <recommendedName>
        <fullName evidence="6">BZIP domain-containing protein</fullName>
    </recommendedName>
</protein>
<dbReference type="EMBL" id="JAMYWD010000007">
    <property type="protein sequence ID" value="KAJ4966973.1"/>
    <property type="molecule type" value="Genomic_DNA"/>
</dbReference>
<gene>
    <name evidence="7" type="ORF">NE237_018822</name>
</gene>
<dbReference type="GO" id="GO:0003700">
    <property type="term" value="F:DNA-binding transcription factor activity"/>
    <property type="evidence" value="ECO:0007669"/>
    <property type="project" value="InterPro"/>
</dbReference>
<dbReference type="SUPFAM" id="SSF57959">
    <property type="entry name" value="Leucine zipper domain"/>
    <property type="match status" value="1"/>
</dbReference>
<evidence type="ECO:0000313" key="8">
    <source>
        <dbReference type="Proteomes" id="UP001141806"/>
    </source>
</evidence>
<feature type="coiled-coil region" evidence="4">
    <location>
        <begin position="258"/>
        <end position="285"/>
    </location>
</feature>
<dbReference type="Proteomes" id="UP001141806">
    <property type="component" value="Unassembled WGS sequence"/>
</dbReference>
<evidence type="ECO:0000259" key="6">
    <source>
        <dbReference type="PROSITE" id="PS00036"/>
    </source>
</evidence>
<dbReference type="PROSITE" id="PS00036">
    <property type="entry name" value="BZIP_BASIC"/>
    <property type="match status" value="1"/>
</dbReference>
<evidence type="ECO:0000256" key="1">
    <source>
        <dbReference type="ARBA" id="ARBA00004123"/>
    </source>
</evidence>
<sequence length="314" mass="35262">MRSSSDGEQHFITTTTNNNNRRVSSSSSNSSISSRSASLSTPTRKTMEEVWKDINLTSLSDHPSSRDGMLLSENNIRTVTDTAAAARSFGGMIFQDFLGRPFSKDPPLKIVSADPNRARERSPLTSPPSLPPPTTALSLNSVPQFRFLESIEPLRPPPQLNSPVNAPSPFFMSTPTSSPMDAFGSSPSFFPCFKKRVSDSDDGSGDRRHKRMIKNRESAARSRARKQESLALFSFVLQFCSFFVFQECSYCFIFWAYTNELEIELDHLRKENAMLRQELENQRKHEQGQGQSPFVRTAQLPKKQSLCRTSTAPF</sequence>
<dbReference type="PANTHER" id="PTHR22952:SF433">
    <property type="entry name" value="PROTEIN FD"/>
    <property type="match status" value="1"/>
</dbReference>
<accession>A0A9Q0QPD6</accession>
<dbReference type="PANTHER" id="PTHR22952">
    <property type="entry name" value="CAMP-RESPONSE ELEMENT BINDING PROTEIN-RELATED"/>
    <property type="match status" value="1"/>
</dbReference>
<feature type="region of interest" description="Disordered" evidence="5">
    <location>
        <begin position="197"/>
        <end position="221"/>
    </location>
</feature>
<feature type="region of interest" description="Disordered" evidence="5">
    <location>
        <begin position="108"/>
        <end position="136"/>
    </location>
</feature>
<feature type="compositionally biased region" description="Low complexity" evidence="5">
    <location>
        <begin position="13"/>
        <end position="44"/>
    </location>
</feature>
<evidence type="ECO:0000313" key="7">
    <source>
        <dbReference type="EMBL" id="KAJ4966973.1"/>
    </source>
</evidence>
<keyword evidence="3" id="KW-0539">Nucleus</keyword>
<evidence type="ECO:0000256" key="3">
    <source>
        <dbReference type="ARBA" id="ARBA00023242"/>
    </source>
</evidence>